<keyword evidence="4" id="KW-1185">Reference proteome</keyword>
<dbReference type="RefSeq" id="WP_048692324.1">
    <property type="nucleotide sequence ID" value="NZ_KQ130490.1"/>
</dbReference>
<evidence type="ECO:0000313" key="3">
    <source>
        <dbReference type="EMBL" id="KMT65170.1"/>
    </source>
</evidence>
<sequence length="351" mass="40512">MRYSNFGILFFSFILSACVSLPEYLTVDVEKPKLTETLMVEEIAEQESKTDFLRISPEMKSFIASLNLKRLSDTEKINKIYDSLFNDHGYKIDYQMFGTLSAAEAFKQKRGNCLALTAMMVVLGREAGLKAKFQIANTRPVWHSENGIFTKMNHVNTVMYRGKTMSVVVDFYDKFYYQKNQGKVISDDQAIALYYNNLGSEAFLRRDIETAYYWYYKSVNMDSETAYLWTNLGVALTNAEHFELAEQAYLYALKLDRREYGVLLNLRSLYSTTQRPEHAAELTELIDTFFGDNAHYMKSLAERALMEGDLELAIKYINKANKAEPNLIDPSSIYVQKGDNLLHYNLAQHKF</sequence>
<evidence type="ECO:0000313" key="4">
    <source>
        <dbReference type="Proteomes" id="UP000037600"/>
    </source>
</evidence>
<feature type="repeat" description="TPR" evidence="1">
    <location>
        <begin position="226"/>
        <end position="259"/>
    </location>
</feature>
<dbReference type="InterPro" id="IPR011990">
    <property type="entry name" value="TPR-like_helical_dom_sf"/>
</dbReference>
<feature type="domain" description="Transglutaminase-like" evidence="2">
    <location>
        <begin position="69"/>
        <end position="156"/>
    </location>
</feature>
<dbReference type="PROSITE" id="PS51257">
    <property type="entry name" value="PROKAR_LIPOPROTEIN"/>
    <property type="match status" value="1"/>
</dbReference>
<name>A0A0J8GQT8_9ALTE</name>
<dbReference type="SMART" id="SM00028">
    <property type="entry name" value="TPR"/>
    <property type="match status" value="3"/>
</dbReference>
<dbReference type="OrthoDB" id="5801251at2"/>
<dbReference type="Proteomes" id="UP000037600">
    <property type="component" value="Unassembled WGS sequence"/>
</dbReference>
<protein>
    <recommendedName>
        <fullName evidence="2">Transglutaminase-like domain-containing protein</fullName>
    </recommendedName>
</protein>
<dbReference type="InterPro" id="IPR019734">
    <property type="entry name" value="TPR_rpt"/>
</dbReference>
<dbReference type="AlphaFoldDB" id="A0A0J8GQT8"/>
<keyword evidence="1" id="KW-0802">TPR repeat</keyword>
<dbReference type="Pfam" id="PF01841">
    <property type="entry name" value="Transglut_core"/>
    <property type="match status" value="1"/>
</dbReference>
<dbReference type="Gene3D" id="3.10.620.30">
    <property type="match status" value="1"/>
</dbReference>
<dbReference type="InterPro" id="IPR002931">
    <property type="entry name" value="Transglutaminase-like"/>
</dbReference>
<organism evidence="3 4">
    <name type="scientific">Catenovulum maritimum</name>
    <dbReference type="NCBI Taxonomy" id="1513271"/>
    <lineage>
        <taxon>Bacteria</taxon>
        <taxon>Pseudomonadati</taxon>
        <taxon>Pseudomonadota</taxon>
        <taxon>Gammaproteobacteria</taxon>
        <taxon>Alteromonadales</taxon>
        <taxon>Alteromonadaceae</taxon>
        <taxon>Catenovulum</taxon>
    </lineage>
</organism>
<dbReference type="STRING" id="1513271.XM47_10560"/>
<dbReference type="InterPro" id="IPR038765">
    <property type="entry name" value="Papain-like_cys_pep_sf"/>
</dbReference>
<accession>A0A0J8GQT8</accession>
<dbReference type="SUPFAM" id="SSF54001">
    <property type="entry name" value="Cysteine proteinases"/>
    <property type="match status" value="1"/>
</dbReference>
<dbReference type="SUPFAM" id="SSF48452">
    <property type="entry name" value="TPR-like"/>
    <property type="match status" value="1"/>
</dbReference>
<dbReference type="PROSITE" id="PS50005">
    <property type="entry name" value="TPR"/>
    <property type="match status" value="1"/>
</dbReference>
<evidence type="ECO:0000259" key="2">
    <source>
        <dbReference type="Pfam" id="PF01841"/>
    </source>
</evidence>
<dbReference type="EMBL" id="LAZL01000015">
    <property type="protein sequence ID" value="KMT65170.1"/>
    <property type="molecule type" value="Genomic_DNA"/>
</dbReference>
<gene>
    <name evidence="3" type="ORF">XM47_10560</name>
</gene>
<dbReference type="Gene3D" id="1.25.40.10">
    <property type="entry name" value="Tetratricopeptide repeat domain"/>
    <property type="match status" value="1"/>
</dbReference>
<reference evidence="3 4" key="1">
    <citation type="submission" date="2015-04" db="EMBL/GenBank/DDBJ databases">
        <title>Draft Genome Sequence of the Novel Agar-Digesting Marine Bacterium Q1.</title>
        <authorList>
            <person name="Li Y."/>
            <person name="Li D."/>
            <person name="Chen G."/>
            <person name="Du Z."/>
        </authorList>
    </citation>
    <scope>NUCLEOTIDE SEQUENCE [LARGE SCALE GENOMIC DNA]</scope>
    <source>
        <strain evidence="3 4">Q1</strain>
    </source>
</reference>
<evidence type="ECO:0000256" key="1">
    <source>
        <dbReference type="PROSITE-ProRule" id="PRU00339"/>
    </source>
</evidence>
<proteinExistence type="predicted"/>
<comment type="caution">
    <text evidence="3">The sequence shown here is derived from an EMBL/GenBank/DDBJ whole genome shotgun (WGS) entry which is preliminary data.</text>
</comment>